<name>A0A2G9YAE7_9BACT</name>
<protein>
    <submittedName>
        <fullName evidence="1">Uncharacterized protein</fullName>
    </submittedName>
</protein>
<accession>A0A2G9YAE7</accession>
<feature type="non-terminal residue" evidence="1">
    <location>
        <position position="125"/>
    </location>
</feature>
<gene>
    <name evidence="1" type="ORF">COX46_03650</name>
</gene>
<organism evidence="1 2">
    <name type="scientific">bacterium (Candidatus Ratteibacteria) CG23_combo_of_CG06-09_8_20_14_all_48_7</name>
    <dbReference type="NCBI Taxonomy" id="2014292"/>
    <lineage>
        <taxon>Bacteria</taxon>
        <taxon>Candidatus Ratteibacteria</taxon>
    </lineage>
</organism>
<reference evidence="1 2" key="1">
    <citation type="submission" date="2017-09" db="EMBL/GenBank/DDBJ databases">
        <title>Depth-based differentiation of microbial function through sediment-hosted aquifers and enrichment of novel symbionts in the deep terrestrial subsurface.</title>
        <authorList>
            <person name="Probst A.J."/>
            <person name="Ladd B."/>
            <person name="Jarett J.K."/>
            <person name="Geller-Mcgrath D.E."/>
            <person name="Sieber C.M."/>
            <person name="Emerson J.B."/>
            <person name="Anantharaman K."/>
            <person name="Thomas B.C."/>
            <person name="Malmstrom R."/>
            <person name="Stieglmeier M."/>
            <person name="Klingl A."/>
            <person name="Woyke T."/>
            <person name="Ryan C.M."/>
            <person name="Banfield J.F."/>
        </authorList>
    </citation>
    <scope>NUCLEOTIDE SEQUENCE [LARGE SCALE GENOMIC DNA]</scope>
    <source>
        <strain evidence="1">CG23_combo_of_CG06-09_8_20_14_all_48_7</strain>
    </source>
</reference>
<evidence type="ECO:0000313" key="2">
    <source>
        <dbReference type="Proteomes" id="UP000230392"/>
    </source>
</evidence>
<dbReference type="Proteomes" id="UP000230392">
    <property type="component" value="Unassembled WGS sequence"/>
</dbReference>
<dbReference type="AlphaFoldDB" id="A0A2G9YAE7"/>
<proteinExistence type="predicted"/>
<sequence length="125" mass="13835">MEVLVVASLVASVPVIAYKAVKRGKGAVCINNLMQIGRVLEMVAMDNSGLPNARFFPSSPDDPYGIHNILKSYLTPQLFYCPCIPDQLNKYGTNYIWNDTLNGKNKDTVDSSTWIMTEMTAVSKD</sequence>
<evidence type="ECO:0000313" key="1">
    <source>
        <dbReference type="EMBL" id="PIP16209.1"/>
    </source>
</evidence>
<comment type="caution">
    <text evidence="1">The sequence shown here is derived from an EMBL/GenBank/DDBJ whole genome shotgun (WGS) entry which is preliminary data.</text>
</comment>
<dbReference type="EMBL" id="PCRF01000177">
    <property type="protein sequence ID" value="PIP16209.1"/>
    <property type="molecule type" value="Genomic_DNA"/>
</dbReference>